<proteinExistence type="predicted"/>
<dbReference type="Proteomes" id="UP000218231">
    <property type="component" value="Unassembled WGS sequence"/>
</dbReference>
<dbReference type="EMBL" id="LIAE01004740">
    <property type="protein sequence ID" value="PAV93685.1"/>
    <property type="molecule type" value="Genomic_DNA"/>
</dbReference>
<name>A0A2A2M5V3_9BILA</name>
<gene>
    <name evidence="1" type="ORF">WR25_26797</name>
</gene>
<comment type="caution">
    <text evidence="1">The sequence shown here is derived from an EMBL/GenBank/DDBJ whole genome shotgun (WGS) entry which is preliminary data.</text>
</comment>
<organism evidence="1 2">
    <name type="scientific">Diploscapter pachys</name>
    <dbReference type="NCBI Taxonomy" id="2018661"/>
    <lineage>
        <taxon>Eukaryota</taxon>
        <taxon>Metazoa</taxon>
        <taxon>Ecdysozoa</taxon>
        <taxon>Nematoda</taxon>
        <taxon>Chromadorea</taxon>
        <taxon>Rhabditida</taxon>
        <taxon>Rhabditina</taxon>
        <taxon>Rhabditomorpha</taxon>
        <taxon>Rhabditoidea</taxon>
        <taxon>Rhabditidae</taxon>
        <taxon>Diploscapter</taxon>
    </lineage>
</organism>
<dbReference type="AlphaFoldDB" id="A0A2A2M5V3"/>
<sequence>MLAVVAGSGVALRHQFHPTQVKNTAKKASSTMTRKIACTTADVVRRPTCSASDSTSMPWKQPAIAMIAPKTGALIRPMYRSVIGTTSRMRWMNVTGGISSDAQASRQPPMIAISDE</sequence>
<accession>A0A2A2M5V3</accession>
<evidence type="ECO:0000313" key="1">
    <source>
        <dbReference type="EMBL" id="PAV93685.1"/>
    </source>
</evidence>
<evidence type="ECO:0000313" key="2">
    <source>
        <dbReference type="Proteomes" id="UP000218231"/>
    </source>
</evidence>
<keyword evidence="2" id="KW-1185">Reference proteome</keyword>
<reference evidence="1 2" key="1">
    <citation type="journal article" date="2017" name="Curr. Biol.">
        <title>Genome architecture and evolution of a unichromosomal asexual nematode.</title>
        <authorList>
            <person name="Fradin H."/>
            <person name="Zegar C."/>
            <person name="Gutwein M."/>
            <person name="Lucas J."/>
            <person name="Kovtun M."/>
            <person name="Corcoran D."/>
            <person name="Baugh L.R."/>
            <person name="Kiontke K."/>
            <person name="Gunsalus K."/>
            <person name="Fitch D.H."/>
            <person name="Piano F."/>
        </authorList>
    </citation>
    <scope>NUCLEOTIDE SEQUENCE [LARGE SCALE GENOMIC DNA]</scope>
    <source>
        <strain evidence="1">PF1309</strain>
    </source>
</reference>
<protein>
    <submittedName>
        <fullName evidence="1">Uncharacterized protein</fullName>
    </submittedName>
</protein>